<evidence type="ECO:0000313" key="2">
    <source>
        <dbReference type="Proteomes" id="UP001488838"/>
    </source>
</evidence>
<protein>
    <submittedName>
        <fullName evidence="1">Uncharacterized protein</fullName>
    </submittedName>
</protein>
<dbReference type="EMBL" id="JBBHLL010002221">
    <property type="protein sequence ID" value="KAK7795512.1"/>
    <property type="molecule type" value="Genomic_DNA"/>
</dbReference>
<sequence>MKCMDFKHSESDYLQHLQDTVLEMPVKSSAWMAQCLGHLLLTLPLNHVDWIKKRRVPDGEMNLGHD</sequence>
<comment type="caution">
    <text evidence="1">The sequence shown here is derived from an EMBL/GenBank/DDBJ whole genome shotgun (WGS) entry which is preliminary data.</text>
</comment>
<dbReference type="Proteomes" id="UP001488838">
    <property type="component" value="Unassembled WGS sequence"/>
</dbReference>
<dbReference type="AlphaFoldDB" id="A0AAW0GW47"/>
<name>A0AAW0GW47_MYOGA</name>
<keyword evidence="2" id="KW-1185">Reference proteome</keyword>
<proteinExistence type="predicted"/>
<evidence type="ECO:0000313" key="1">
    <source>
        <dbReference type="EMBL" id="KAK7795512.1"/>
    </source>
</evidence>
<gene>
    <name evidence="1" type="ORF">U0070_002668</name>
</gene>
<reference evidence="1 2" key="1">
    <citation type="journal article" date="2023" name="bioRxiv">
        <title>Conserved and derived expression patterns and positive selection on dental genes reveal complex evolutionary context of ever-growing rodent molars.</title>
        <authorList>
            <person name="Calamari Z.T."/>
            <person name="Song A."/>
            <person name="Cohen E."/>
            <person name="Akter M."/>
            <person name="Roy R.D."/>
            <person name="Hallikas O."/>
            <person name="Christensen M.M."/>
            <person name="Li P."/>
            <person name="Marangoni P."/>
            <person name="Jernvall J."/>
            <person name="Klein O.D."/>
        </authorList>
    </citation>
    <scope>NUCLEOTIDE SEQUENCE [LARGE SCALE GENOMIC DNA]</scope>
    <source>
        <strain evidence="1">V071</strain>
    </source>
</reference>
<feature type="non-terminal residue" evidence="1">
    <location>
        <position position="66"/>
    </location>
</feature>
<accession>A0AAW0GW47</accession>
<organism evidence="1 2">
    <name type="scientific">Myodes glareolus</name>
    <name type="common">Bank vole</name>
    <name type="synonym">Clethrionomys glareolus</name>
    <dbReference type="NCBI Taxonomy" id="447135"/>
    <lineage>
        <taxon>Eukaryota</taxon>
        <taxon>Metazoa</taxon>
        <taxon>Chordata</taxon>
        <taxon>Craniata</taxon>
        <taxon>Vertebrata</taxon>
        <taxon>Euteleostomi</taxon>
        <taxon>Mammalia</taxon>
        <taxon>Eutheria</taxon>
        <taxon>Euarchontoglires</taxon>
        <taxon>Glires</taxon>
        <taxon>Rodentia</taxon>
        <taxon>Myomorpha</taxon>
        <taxon>Muroidea</taxon>
        <taxon>Cricetidae</taxon>
        <taxon>Arvicolinae</taxon>
        <taxon>Myodes</taxon>
    </lineage>
</organism>